<proteinExistence type="predicted"/>
<feature type="compositionally biased region" description="Acidic residues" evidence="1">
    <location>
        <begin position="558"/>
        <end position="582"/>
    </location>
</feature>
<feature type="region of interest" description="Disordered" evidence="1">
    <location>
        <begin position="83"/>
        <end position="122"/>
    </location>
</feature>
<sequence length="582" mass="66156">MVSSKRTDVRCQLCGVNGNVGRMRLANEPPEAASRRMRQGVPLTNEADCVGCFVVTDDGTEDDDDAADVSFVPEEIEHPKDAKYEYMPTPPGVSVEDCLDDMSDDDEDDDYNDDDDSDMELDTNGKSYMKFLSSLPSDDCDIIVPLTEEYKQRDQTWRSREHISGPNCVLRNAYSGHNITAEELRGCNTFQLLCPKPSDWEPESGDEEFEIDDECPSYLSGLRDHLDTKSSSATVFAPMRHRQEQFHVHNWASAASNRHLAAMPFHPACFEVFKRASLKRCNTVDVAGLADWYQVESTYHFTDKVFPHDDAVRRATKDQVWNHVEGDEWIAANPCFVPALREEMQQLATDEEFTGLRSGEVEASIVGDIDEIAKMNLSSEASANLPQSFYFGHIRHDMPWIWETWCARPYAGWTTRSQTEIAKDPLALSHQREYLQNWIRAIEADGESSTEKRAQLQDLNVQLKELEVSSSFVPEPVPATLLPRQGTDWRKLYFALQSLTETSNGLRNRERVWRCCNYILDRIALQREKGKITRNNHIKVPGNGNRKTDMCSGRGLDFADDYSESEAEFSDDDAEDMEMDNA</sequence>
<dbReference type="AlphaFoldDB" id="A0A179I5Y1"/>
<protein>
    <submittedName>
        <fullName evidence="2">Uncharacterized protein</fullName>
    </submittedName>
</protein>
<keyword evidence="3" id="KW-1185">Reference proteome</keyword>
<dbReference type="OMA" id="EWEHIAG"/>
<evidence type="ECO:0000313" key="3">
    <source>
        <dbReference type="Proteomes" id="UP000243081"/>
    </source>
</evidence>
<comment type="caution">
    <text evidence="2">The sequence shown here is derived from an EMBL/GenBank/DDBJ whole genome shotgun (WGS) entry which is preliminary data.</text>
</comment>
<dbReference type="EMBL" id="LUKN01003053">
    <property type="protein sequence ID" value="OAQ98096.1"/>
    <property type="molecule type" value="Genomic_DNA"/>
</dbReference>
<reference evidence="2 3" key="1">
    <citation type="submission" date="2016-03" db="EMBL/GenBank/DDBJ databases">
        <title>Fine-scale spatial genetic structure of a fungal parasite of coffee scale insects.</title>
        <authorList>
            <person name="Jackson D."/>
            <person name="Zemenick K.A."/>
            <person name="Malloure B."/>
            <person name="Quandt C.A."/>
            <person name="James T.Y."/>
        </authorList>
    </citation>
    <scope>NUCLEOTIDE SEQUENCE [LARGE SCALE GENOMIC DNA]</scope>
    <source>
        <strain evidence="2 3">UM487</strain>
    </source>
</reference>
<dbReference type="Proteomes" id="UP000243081">
    <property type="component" value="Unassembled WGS sequence"/>
</dbReference>
<evidence type="ECO:0000256" key="1">
    <source>
        <dbReference type="SAM" id="MobiDB-lite"/>
    </source>
</evidence>
<organism evidence="2 3">
    <name type="scientific">Cordyceps confragosa</name>
    <name type="common">Lecanicillium lecanii</name>
    <dbReference type="NCBI Taxonomy" id="2714763"/>
    <lineage>
        <taxon>Eukaryota</taxon>
        <taxon>Fungi</taxon>
        <taxon>Dikarya</taxon>
        <taxon>Ascomycota</taxon>
        <taxon>Pezizomycotina</taxon>
        <taxon>Sordariomycetes</taxon>
        <taxon>Hypocreomycetidae</taxon>
        <taxon>Hypocreales</taxon>
        <taxon>Cordycipitaceae</taxon>
        <taxon>Akanthomyces</taxon>
    </lineage>
</organism>
<feature type="compositionally biased region" description="Acidic residues" evidence="1">
    <location>
        <begin position="97"/>
        <end position="121"/>
    </location>
</feature>
<gene>
    <name evidence="2" type="ORF">LLEC1_00801</name>
</gene>
<feature type="region of interest" description="Disordered" evidence="1">
    <location>
        <begin position="557"/>
        <end position="582"/>
    </location>
</feature>
<name>A0A179I5Y1_CORDF</name>
<evidence type="ECO:0000313" key="2">
    <source>
        <dbReference type="EMBL" id="OAQ98096.1"/>
    </source>
</evidence>
<dbReference type="OrthoDB" id="40579at2759"/>
<accession>A0A179I5Y1</accession>